<organism evidence="1 2">
    <name type="scientific">Rhizopogon vesiculosus</name>
    <dbReference type="NCBI Taxonomy" id="180088"/>
    <lineage>
        <taxon>Eukaryota</taxon>
        <taxon>Fungi</taxon>
        <taxon>Dikarya</taxon>
        <taxon>Basidiomycota</taxon>
        <taxon>Agaricomycotina</taxon>
        <taxon>Agaricomycetes</taxon>
        <taxon>Agaricomycetidae</taxon>
        <taxon>Boletales</taxon>
        <taxon>Suillineae</taxon>
        <taxon>Rhizopogonaceae</taxon>
        <taxon>Rhizopogon</taxon>
    </lineage>
</organism>
<evidence type="ECO:0000313" key="1">
    <source>
        <dbReference type="EMBL" id="OJA14348.1"/>
    </source>
</evidence>
<keyword evidence="2" id="KW-1185">Reference proteome</keyword>
<comment type="caution">
    <text evidence="1">The sequence shown here is derived from an EMBL/GenBank/DDBJ whole genome shotgun (WGS) entry which is preliminary data.</text>
</comment>
<sequence>MYHPGYTHGYVAERQSQVDLINIPPTACATTTGRVGCVHIVLMSVRFETCDAHGRIPHWALNFVSRIEQYPTFHKLLKD</sequence>
<accession>A0A1J8QRK7</accession>
<gene>
    <name evidence="1" type="ORF">AZE42_09233</name>
</gene>
<dbReference type="Proteomes" id="UP000183567">
    <property type="component" value="Unassembled WGS sequence"/>
</dbReference>
<reference evidence="1 2" key="1">
    <citation type="submission" date="2016-03" db="EMBL/GenBank/DDBJ databases">
        <title>Comparative genomics of the ectomycorrhizal sister species Rhizopogon vinicolor and Rhizopogon vesiculosus (Basidiomycota: Boletales) reveals a divergence of the mating type B locus.</title>
        <authorList>
            <person name="Mujic A.B."/>
            <person name="Kuo A."/>
            <person name="Tritt A."/>
            <person name="Lipzen A."/>
            <person name="Chen C."/>
            <person name="Johnson J."/>
            <person name="Sharma A."/>
            <person name="Barry K."/>
            <person name="Grigoriev I.V."/>
            <person name="Spatafora J.W."/>
        </authorList>
    </citation>
    <scope>NUCLEOTIDE SEQUENCE [LARGE SCALE GENOMIC DNA]</scope>
    <source>
        <strain evidence="1 2">AM-OR11-056</strain>
    </source>
</reference>
<proteinExistence type="predicted"/>
<dbReference type="AlphaFoldDB" id="A0A1J8QRK7"/>
<protein>
    <submittedName>
        <fullName evidence="1">Uncharacterized protein</fullName>
    </submittedName>
</protein>
<dbReference type="EMBL" id="LVVM01003737">
    <property type="protein sequence ID" value="OJA14348.1"/>
    <property type="molecule type" value="Genomic_DNA"/>
</dbReference>
<evidence type="ECO:0000313" key="2">
    <source>
        <dbReference type="Proteomes" id="UP000183567"/>
    </source>
</evidence>
<name>A0A1J8QRK7_9AGAM</name>